<protein>
    <submittedName>
        <fullName evidence="1">DUF2252 domain-containing protein</fullName>
    </submittedName>
</protein>
<dbReference type="PANTHER" id="PTHR39441">
    <property type="entry name" value="DUF2252 DOMAIN-CONTAINING PROTEIN"/>
    <property type="match status" value="1"/>
</dbReference>
<keyword evidence="2" id="KW-1185">Reference proteome</keyword>
<sequence length="404" mass="45009">MMSSKNQPTPPDQRQAVLSQRRNLKMAESAHAYVRGSTVKFYEWLEQSGGKVPDGPPVWICGDCHVGNLGPVANAKGRIDIQIRDVDQTVIGNPAHDLIRLGLSLATAARGSDLPGVTTALMLEQMIEGYMMTLDGDLGGDAVRRKPSVVRVGIRQAVGRTWKHLARDRIKDIRPTIPLGKRFWPLTTEERTAVEELFAKDQVRRLVTTLHSRDDKDRIELLDAAYWVKGCSSLGRLRVAVLLGVGEGHYDEGGLSLIDIKEAVQAAAPRAKKNGMPRDNAERVVTGAQHLSPYLGDRMRPARLLDRAVFLRELLPQDIKLDFDHLTQEEATRAAFFLAAVVGKAHARQMDEETRKSWRGELARNRTKSLDAPSWLWSSIVDLIVGHEAAYLEHCRRYAERPGG</sequence>
<comment type="caution">
    <text evidence="1">The sequence shown here is derived from an EMBL/GenBank/DDBJ whole genome shotgun (WGS) entry which is preliminary data.</text>
</comment>
<dbReference type="RefSeq" id="WP_149230385.1">
    <property type="nucleotide sequence ID" value="NZ_JALJXJ010000002.1"/>
</dbReference>
<dbReference type="Proteomes" id="UP000324927">
    <property type="component" value="Unassembled WGS sequence"/>
</dbReference>
<accession>A0A5A9GWP4</accession>
<dbReference type="OrthoDB" id="1491115at2"/>
<proteinExistence type="predicted"/>
<evidence type="ECO:0000313" key="2">
    <source>
        <dbReference type="Proteomes" id="UP000324927"/>
    </source>
</evidence>
<dbReference type="InterPro" id="IPR018721">
    <property type="entry name" value="DUF2252"/>
</dbReference>
<dbReference type="Pfam" id="PF10009">
    <property type="entry name" value="DUF2252"/>
    <property type="match status" value="1"/>
</dbReference>
<organism evidence="1 2">
    <name type="scientific">Azospirillum lipoferum</name>
    <dbReference type="NCBI Taxonomy" id="193"/>
    <lineage>
        <taxon>Bacteria</taxon>
        <taxon>Pseudomonadati</taxon>
        <taxon>Pseudomonadota</taxon>
        <taxon>Alphaproteobacteria</taxon>
        <taxon>Rhodospirillales</taxon>
        <taxon>Azospirillaceae</taxon>
        <taxon>Azospirillum</taxon>
    </lineage>
</organism>
<gene>
    <name evidence="1" type="ORF">FZ942_07175</name>
</gene>
<dbReference type="EMBL" id="VTTN01000001">
    <property type="protein sequence ID" value="KAA0598838.1"/>
    <property type="molecule type" value="Genomic_DNA"/>
</dbReference>
<dbReference type="AlphaFoldDB" id="A0A5A9GWP4"/>
<dbReference type="PANTHER" id="PTHR39441:SF1">
    <property type="entry name" value="DUF2252 DOMAIN-CONTAINING PROTEIN"/>
    <property type="match status" value="1"/>
</dbReference>
<name>A0A5A9GWP4_AZOLI</name>
<evidence type="ECO:0000313" key="1">
    <source>
        <dbReference type="EMBL" id="KAA0598838.1"/>
    </source>
</evidence>
<reference evidence="1 2" key="1">
    <citation type="submission" date="2019-08" db="EMBL/GenBank/DDBJ databases">
        <authorList>
            <person name="Grouzdev D."/>
            <person name="Tikhonova E."/>
            <person name="Kravchenko I."/>
        </authorList>
    </citation>
    <scope>NUCLEOTIDE SEQUENCE [LARGE SCALE GENOMIC DNA]</scope>
    <source>
        <strain evidence="1 2">59b</strain>
    </source>
</reference>